<keyword evidence="3" id="KW-1185">Reference proteome</keyword>
<name>A0A1G9A6U1_9BACL</name>
<keyword evidence="2" id="KW-0808">Transferase</keyword>
<accession>A0A1G9A6U1</accession>
<dbReference type="InterPro" id="IPR001763">
    <property type="entry name" value="Rhodanese-like_dom"/>
</dbReference>
<dbReference type="SMART" id="SM00450">
    <property type="entry name" value="RHOD"/>
    <property type="match status" value="1"/>
</dbReference>
<dbReference type="GO" id="GO:0016740">
    <property type="term" value="F:transferase activity"/>
    <property type="evidence" value="ECO:0007669"/>
    <property type="project" value="UniProtKB-KW"/>
</dbReference>
<dbReference type="Gene3D" id="3.40.250.10">
    <property type="entry name" value="Rhodanese-like domain"/>
    <property type="match status" value="1"/>
</dbReference>
<dbReference type="Proteomes" id="UP000199008">
    <property type="component" value="Unassembled WGS sequence"/>
</dbReference>
<evidence type="ECO:0000259" key="1">
    <source>
        <dbReference type="PROSITE" id="PS50206"/>
    </source>
</evidence>
<dbReference type="AlphaFoldDB" id="A0A1G9A6U1"/>
<dbReference type="InterPro" id="IPR050229">
    <property type="entry name" value="GlpE_sulfurtransferase"/>
</dbReference>
<dbReference type="CDD" id="cd00158">
    <property type="entry name" value="RHOD"/>
    <property type="match status" value="1"/>
</dbReference>
<protein>
    <submittedName>
        <fullName evidence="2">Rhodanese-related sulfurtransferase</fullName>
    </submittedName>
</protein>
<dbReference type="PROSITE" id="PS50206">
    <property type="entry name" value="RHODANESE_3"/>
    <property type="match status" value="1"/>
</dbReference>
<organism evidence="2 3">
    <name type="scientific">Lacicoccus qingdaonensis</name>
    <dbReference type="NCBI Taxonomy" id="576118"/>
    <lineage>
        <taxon>Bacteria</taxon>
        <taxon>Bacillati</taxon>
        <taxon>Bacillota</taxon>
        <taxon>Bacilli</taxon>
        <taxon>Bacillales</taxon>
        <taxon>Salinicoccaceae</taxon>
        <taxon>Lacicoccus</taxon>
    </lineage>
</organism>
<dbReference type="InterPro" id="IPR036873">
    <property type="entry name" value="Rhodanese-like_dom_sf"/>
</dbReference>
<dbReference type="EMBL" id="FNFY01000001">
    <property type="protein sequence ID" value="SDK22574.1"/>
    <property type="molecule type" value="Genomic_DNA"/>
</dbReference>
<gene>
    <name evidence="2" type="ORF">SAMN05216216_101121</name>
</gene>
<dbReference type="RefSeq" id="WP_092983664.1">
    <property type="nucleotide sequence ID" value="NZ_FNFY01000001.1"/>
</dbReference>
<dbReference type="STRING" id="576118.SAMN05216216_101121"/>
<dbReference type="Pfam" id="PF00581">
    <property type="entry name" value="Rhodanese"/>
    <property type="match status" value="1"/>
</dbReference>
<proteinExistence type="predicted"/>
<evidence type="ECO:0000313" key="3">
    <source>
        <dbReference type="Proteomes" id="UP000199008"/>
    </source>
</evidence>
<dbReference type="PANTHER" id="PTHR43031">
    <property type="entry name" value="FAD-DEPENDENT OXIDOREDUCTASE"/>
    <property type="match status" value="1"/>
</dbReference>
<dbReference type="SUPFAM" id="SSF52821">
    <property type="entry name" value="Rhodanese/Cell cycle control phosphatase"/>
    <property type="match status" value="1"/>
</dbReference>
<dbReference type="PANTHER" id="PTHR43031:SF1">
    <property type="entry name" value="PYRIDINE NUCLEOTIDE-DISULPHIDE OXIDOREDUCTASE"/>
    <property type="match status" value="1"/>
</dbReference>
<reference evidence="3" key="1">
    <citation type="submission" date="2016-10" db="EMBL/GenBank/DDBJ databases">
        <authorList>
            <person name="Varghese N."/>
            <person name="Submissions S."/>
        </authorList>
    </citation>
    <scope>NUCLEOTIDE SEQUENCE [LARGE SCALE GENOMIC DNA]</scope>
    <source>
        <strain evidence="3">CGMCC 1.8895</strain>
    </source>
</reference>
<evidence type="ECO:0000313" key="2">
    <source>
        <dbReference type="EMBL" id="SDK22574.1"/>
    </source>
</evidence>
<feature type="domain" description="Rhodanese" evidence="1">
    <location>
        <begin position="15"/>
        <end position="102"/>
    </location>
</feature>
<dbReference type="OrthoDB" id="9800872at2"/>
<sequence length="103" mass="11672">MAKTVHVQDINNVLKNDNTVLIDVRETEELKETGYVPGAIHLPLSTFDIENKVLNDHKGDTVYVMCRSGKRSERVQHMLIDEGYDAVNVEGGILEYEGDREEL</sequence>